<dbReference type="InterPro" id="IPR050520">
    <property type="entry name" value="INO80/SWR1_helicase"/>
</dbReference>
<dbReference type="PROSITE" id="PS51204">
    <property type="entry name" value="HSA"/>
    <property type="match status" value="1"/>
</dbReference>
<evidence type="ECO:0000256" key="14">
    <source>
        <dbReference type="ARBA" id="ARBA00023242"/>
    </source>
</evidence>
<evidence type="ECO:0000256" key="16">
    <source>
        <dbReference type="SAM" id="MobiDB-lite"/>
    </source>
</evidence>
<dbReference type="Gene3D" id="1.20.120.850">
    <property type="entry name" value="SWI2/SNF2 ATPases, N-terminal domain"/>
    <property type="match status" value="1"/>
</dbReference>
<accession>A0A9P8JYM2</accession>
<dbReference type="Pfam" id="PF07529">
    <property type="entry name" value="HSA"/>
    <property type="match status" value="1"/>
</dbReference>
<dbReference type="Gene3D" id="3.40.50.10810">
    <property type="entry name" value="Tandem AAA-ATPase domain"/>
    <property type="match status" value="1"/>
</dbReference>
<dbReference type="InterPro" id="IPR014012">
    <property type="entry name" value="HSA_dom"/>
</dbReference>
<feature type="compositionally biased region" description="Polar residues" evidence="16">
    <location>
        <begin position="122"/>
        <end position="132"/>
    </location>
</feature>
<feature type="compositionally biased region" description="Basic and acidic residues" evidence="16">
    <location>
        <begin position="863"/>
        <end position="878"/>
    </location>
</feature>
<dbReference type="GO" id="GO:0042393">
    <property type="term" value="F:histone binding"/>
    <property type="evidence" value="ECO:0007669"/>
    <property type="project" value="TreeGrafter"/>
</dbReference>
<feature type="region of interest" description="Disordered" evidence="16">
    <location>
        <begin position="323"/>
        <end position="353"/>
    </location>
</feature>
<evidence type="ECO:0000259" key="19">
    <source>
        <dbReference type="PROSITE" id="PS51204"/>
    </source>
</evidence>
<proteinExistence type="inferred from homology"/>
<feature type="compositionally biased region" description="Polar residues" evidence="16">
    <location>
        <begin position="798"/>
        <end position="829"/>
    </location>
</feature>
<evidence type="ECO:0000256" key="15">
    <source>
        <dbReference type="ARBA" id="ARBA00047995"/>
    </source>
</evidence>
<feature type="region of interest" description="Disordered" evidence="16">
    <location>
        <begin position="20"/>
        <end position="306"/>
    </location>
</feature>
<gene>
    <name evidence="20" type="ORF">KCU98_g5107</name>
</gene>
<evidence type="ECO:0000256" key="9">
    <source>
        <dbReference type="ARBA" id="ARBA00022853"/>
    </source>
</evidence>
<dbReference type="Pfam" id="PF00176">
    <property type="entry name" value="SNF2-rel_dom"/>
    <property type="match status" value="1"/>
</dbReference>
<feature type="compositionally biased region" description="Acidic residues" evidence="16">
    <location>
        <begin position="650"/>
        <end position="694"/>
    </location>
</feature>
<dbReference type="InterPro" id="IPR049730">
    <property type="entry name" value="SNF2/RAD54-like_C"/>
</dbReference>
<feature type="region of interest" description="Disordered" evidence="16">
    <location>
        <begin position="1679"/>
        <end position="1732"/>
    </location>
</feature>
<feature type="compositionally biased region" description="Low complexity" evidence="16">
    <location>
        <begin position="262"/>
        <end position="278"/>
    </location>
</feature>
<dbReference type="PANTHER" id="PTHR45685">
    <property type="entry name" value="HELICASE SRCAP-RELATED"/>
    <property type="match status" value="1"/>
</dbReference>
<keyword evidence="11" id="KW-0238">DNA-binding</keyword>
<dbReference type="SMART" id="SM00487">
    <property type="entry name" value="DEXDc"/>
    <property type="match status" value="1"/>
</dbReference>
<evidence type="ECO:0000256" key="8">
    <source>
        <dbReference type="ARBA" id="ARBA00022840"/>
    </source>
</evidence>
<sequence length="1787" mass="202044">SELPALQFLKEARLAFMSLEGVSRQEGARDSHESPSPPPPDNHQKIENHDNTPADNNHTVDDSPMPDAQVTDNTELASADHKTLFDSDSPLSSEDEIEFDASDRPSTPPVTNSKKRKLADLQSASRSRSASKPISPPWKSFAAEGPTTILDNGKRRSGRVNAPAPPVFEKATPKSKKPVAKTPASKGSALKNAQVVQQTSQPKQKETPVPKREKTPPRPSRVSARIKNLEASPEVVKKEDPAPLSQSPQAKRKAGRPAKAEAQPPADSQPPASSDQPDTTPRIKLKLKRPQFSFLPRHPSHVINPPRFQSFDDIIAHYDQKSKDAAYESKEDDRYQGLERRAPERVEQVPEERAEKEALARLRILEAAQPNGPLSEEKSSIYLPDDQKEPAQQYNHWDHLWAHGAFFKSLMEKEKRAHMDSAKRVAYACLARWKERQPQTEEEKEKQENEWYKLIYRQTVKDVQRKWELVGAEIDRRRALRYEEEQRIERELKMQSMLEKSTTLLDKRRALLDSGLSVDGDDDDTDDISLSEGASVDEEGSDASSEDLDEDHRMTSSESEGSDGEEEEDDDVNLSPEALRRKYSNIPDLPQEQSEDDASDMDIDEEQDMITVATTKTNPDEDDDEAGSDDEEDNDKHIQEERDYSKIQLDEVDDALLDDSDESTNMSDEDMSDEEEEDDEDDEEEDESESEDDGGLLGFFGGRKALVKESQTTVGVEASDEAEEMAQQQDGTLEKDQDDVPGGLVKVIQDPAEPAEPKQTNGIPSGEADAEDNEERYVDASEAMEVDEISAVAMPLENSIQEPSTKSAKPAVSNNVSEQESTASAQQEHPQALSVDMEAENVAPQKLHAHSLSPHHNMLSADSHAEDRSSQTSPKDDTTIEPTEAESTTSVDLDEADRMSETTETPQPGKSSKVKIPSLLRGTLREYQHEGLDWLAKLYANQTNGILADEMGLGKTIQTIALLAHLAEEHHIWGPHLIVVPTSVILNWEMEFKKFLPGFKVLSYYGSVEERAQKRKGWSNPDIWNVVITSYQLILKDLPAIRVPEWHYMILDEAHNIKNFNSQRYQAMIRLKTHARLLLTGTPLQNSIIELWSLLTFLTAGQDGQGMGDLEEFTEWFRRPVDEIFVDGKSKLGNEAQDIVNKLHHSLRPYLLRRLKSSVEKQLPGKYEHTVICRLSKRQRQLYDAFMGLSDTKAKLTSGNMISVSQALMSLRKVCNHPDLFEERPIVTSYAMKKPYTRQPRSIAADFEIKDLFLRKKMLYEDPHEVLDLDFLSLNLSSRESRSRYHVRRSKQLRASRAMDQIVRREVERLGPSSLDSSSFSSVIGQQNHKTAMDKLNRLRQCAFLTEQRTEFAPVYGTDLVERCTTYTTDRLRQSPPRDKALHSEWYLDSSSLIHNMVKSVEQRSEAMNVLIRKFACITPNAVASDILPYMVPRKTIYTVQSVSQSPEPDPFHESRVRLSIAFPDKRLLQYDCGKLQRLADLLRELQSRGSRALIFTQMTSVLDILEQFLNIHGYRYLRLDGSTRIEQRQDMMERFNRDTRIDVFILSSRSGGVGMNLTGADTVIFYDLDWNPQMDKQCQDRAHRIGQTRDVHIYKFVSEHTIEVNILRKSNQKRLLDEVVIQEGEFTTDYFNAPAATVDDEALGDEFAGAAVERVFGNNVGEHNVQKVLEAVEDAEDVAAAHAQQKEGQADDFDFDAGGNNTTGNQSRDSRTPKTSVPHTPAEPADAMDVDEVRDGEEEFGHIDSYMLGFLDWALKDVKYVPPPDKSRRGRLDKNGRDRSHRPRVR</sequence>
<dbReference type="GO" id="GO:0006338">
    <property type="term" value="P:chromatin remodeling"/>
    <property type="evidence" value="ECO:0007669"/>
    <property type="project" value="TreeGrafter"/>
</dbReference>
<keyword evidence="9" id="KW-0156">Chromatin regulator</keyword>
<evidence type="ECO:0000256" key="2">
    <source>
        <dbReference type="ARBA" id="ARBA00009220"/>
    </source>
</evidence>
<name>A0A9P8JYM2_AURME</name>
<dbReference type="PANTHER" id="PTHR45685:SF1">
    <property type="entry name" value="HELICASE SRCAP"/>
    <property type="match status" value="1"/>
</dbReference>
<feature type="compositionally biased region" description="Basic and acidic residues" evidence="16">
    <location>
        <begin position="42"/>
        <end position="52"/>
    </location>
</feature>
<feature type="non-terminal residue" evidence="20">
    <location>
        <position position="1787"/>
    </location>
</feature>
<dbReference type="PROSITE" id="PS51192">
    <property type="entry name" value="HELICASE_ATP_BIND_1"/>
    <property type="match status" value="1"/>
</dbReference>
<dbReference type="GO" id="GO:0000812">
    <property type="term" value="C:Swr1 complex"/>
    <property type="evidence" value="ECO:0007669"/>
    <property type="project" value="TreeGrafter"/>
</dbReference>
<dbReference type="InterPro" id="IPR001650">
    <property type="entry name" value="Helicase_C-like"/>
</dbReference>
<feature type="compositionally biased region" description="Basic and acidic residues" evidence="16">
    <location>
        <begin position="203"/>
        <end position="216"/>
    </location>
</feature>
<protein>
    <recommendedName>
        <fullName evidence="4">DNA helicase</fullName>
        <ecNumber evidence="4">3.6.4.12</ecNumber>
    </recommendedName>
</protein>
<evidence type="ECO:0000256" key="10">
    <source>
        <dbReference type="ARBA" id="ARBA00023015"/>
    </source>
</evidence>
<evidence type="ECO:0000256" key="13">
    <source>
        <dbReference type="ARBA" id="ARBA00023163"/>
    </source>
</evidence>
<reference evidence="20" key="2">
    <citation type="submission" date="2021-08" db="EMBL/GenBank/DDBJ databases">
        <authorList>
            <person name="Gostincar C."/>
            <person name="Sun X."/>
            <person name="Song Z."/>
            <person name="Gunde-Cimerman N."/>
        </authorList>
    </citation>
    <scope>NUCLEOTIDE SEQUENCE</scope>
    <source>
        <strain evidence="20">EXF-9298</strain>
    </source>
</reference>
<dbReference type="InterPro" id="IPR002464">
    <property type="entry name" value="DNA/RNA_helicase_DEAH_CS"/>
</dbReference>
<feature type="domain" description="Helicase C-terminal" evidence="18">
    <location>
        <begin position="1478"/>
        <end position="1628"/>
    </location>
</feature>
<dbReference type="InterPro" id="IPR038718">
    <property type="entry name" value="SNF2-like_sf"/>
</dbReference>
<feature type="compositionally biased region" description="Acidic residues" evidence="16">
    <location>
        <begin position="593"/>
        <end position="608"/>
    </location>
</feature>
<dbReference type="EMBL" id="JAHFXS010000447">
    <property type="protein sequence ID" value="KAG9984872.1"/>
    <property type="molecule type" value="Genomic_DNA"/>
</dbReference>
<comment type="caution">
    <text evidence="20">The sequence shown here is derived from an EMBL/GenBank/DDBJ whole genome shotgun (WGS) entry which is preliminary data.</text>
</comment>
<evidence type="ECO:0000259" key="17">
    <source>
        <dbReference type="PROSITE" id="PS51192"/>
    </source>
</evidence>
<dbReference type="Proteomes" id="UP000729357">
    <property type="component" value="Unassembled WGS sequence"/>
</dbReference>
<evidence type="ECO:0000256" key="4">
    <source>
        <dbReference type="ARBA" id="ARBA00012551"/>
    </source>
</evidence>
<evidence type="ECO:0000313" key="21">
    <source>
        <dbReference type="Proteomes" id="UP000729357"/>
    </source>
</evidence>
<dbReference type="CDD" id="cd18793">
    <property type="entry name" value="SF2_C_SNF"/>
    <property type="match status" value="1"/>
</dbReference>
<dbReference type="InterPro" id="IPR027417">
    <property type="entry name" value="P-loop_NTPase"/>
</dbReference>
<dbReference type="GO" id="GO:0003677">
    <property type="term" value="F:DNA binding"/>
    <property type="evidence" value="ECO:0007669"/>
    <property type="project" value="UniProtKB-KW"/>
</dbReference>
<feature type="compositionally biased region" description="Acidic residues" evidence="16">
    <location>
        <begin position="519"/>
        <end position="549"/>
    </location>
</feature>
<dbReference type="Pfam" id="PF00271">
    <property type="entry name" value="Helicase_C"/>
    <property type="match status" value="1"/>
</dbReference>
<evidence type="ECO:0000256" key="6">
    <source>
        <dbReference type="ARBA" id="ARBA00022801"/>
    </source>
</evidence>
<feature type="compositionally biased region" description="Basic and acidic residues" evidence="16">
    <location>
        <begin position="634"/>
        <end position="649"/>
    </location>
</feature>
<dbReference type="PROSITE" id="PS00690">
    <property type="entry name" value="DEAH_ATP_HELICASE"/>
    <property type="match status" value="1"/>
</dbReference>
<feature type="domain" description="Helicase ATP-binding" evidence="17">
    <location>
        <begin position="936"/>
        <end position="1101"/>
    </location>
</feature>
<feature type="compositionally biased region" description="Acidic residues" evidence="16">
    <location>
        <begin position="560"/>
        <end position="572"/>
    </location>
</feature>
<dbReference type="InterPro" id="IPR014001">
    <property type="entry name" value="Helicase_ATP-bd"/>
</dbReference>
<dbReference type="GO" id="GO:0003678">
    <property type="term" value="F:DNA helicase activity"/>
    <property type="evidence" value="ECO:0007669"/>
    <property type="project" value="UniProtKB-EC"/>
</dbReference>
<dbReference type="PROSITE" id="PS51194">
    <property type="entry name" value="HELICASE_CTER"/>
    <property type="match status" value="1"/>
</dbReference>
<keyword evidence="7" id="KW-0347">Helicase</keyword>
<evidence type="ECO:0000256" key="3">
    <source>
        <dbReference type="ARBA" id="ARBA00011826"/>
    </source>
</evidence>
<evidence type="ECO:0000259" key="18">
    <source>
        <dbReference type="PROSITE" id="PS51194"/>
    </source>
</evidence>
<keyword evidence="5" id="KW-0547">Nucleotide-binding</keyword>
<dbReference type="Gene3D" id="3.40.50.300">
    <property type="entry name" value="P-loop containing nucleotide triphosphate hydrolases"/>
    <property type="match status" value="1"/>
</dbReference>
<feature type="non-terminal residue" evidence="20">
    <location>
        <position position="1"/>
    </location>
</feature>
<feature type="domain" description="HSA" evidence="19">
    <location>
        <begin position="384"/>
        <end position="457"/>
    </location>
</feature>
<reference evidence="20" key="1">
    <citation type="journal article" date="2021" name="J Fungi (Basel)">
        <title>Virulence traits and population genomics of the black yeast Aureobasidium melanogenum.</title>
        <authorList>
            <person name="Cernosa A."/>
            <person name="Sun X."/>
            <person name="Gostincar C."/>
            <person name="Fang C."/>
            <person name="Gunde-Cimerman N."/>
            <person name="Song Z."/>
        </authorList>
    </citation>
    <scope>NUCLEOTIDE SEQUENCE</scope>
    <source>
        <strain evidence="20">EXF-9298</strain>
    </source>
</reference>
<comment type="subunit">
    <text evidence="3">Component of the SWR1 chromatin-remodeling complex.</text>
</comment>
<keyword evidence="6" id="KW-0378">Hydrolase</keyword>
<evidence type="ECO:0000256" key="5">
    <source>
        <dbReference type="ARBA" id="ARBA00022741"/>
    </source>
</evidence>
<keyword evidence="21" id="KW-1185">Reference proteome</keyword>
<dbReference type="SUPFAM" id="SSF52540">
    <property type="entry name" value="P-loop containing nucleoside triphosphate hydrolases"/>
    <property type="match status" value="2"/>
</dbReference>
<feature type="region of interest" description="Disordered" evidence="16">
    <location>
        <begin position="515"/>
        <end position="840"/>
    </location>
</feature>
<organism evidence="20 21">
    <name type="scientific">Aureobasidium melanogenum</name>
    <name type="common">Aureobasidium pullulans var. melanogenum</name>
    <dbReference type="NCBI Taxonomy" id="46634"/>
    <lineage>
        <taxon>Eukaryota</taxon>
        <taxon>Fungi</taxon>
        <taxon>Dikarya</taxon>
        <taxon>Ascomycota</taxon>
        <taxon>Pezizomycotina</taxon>
        <taxon>Dothideomycetes</taxon>
        <taxon>Dothideomycetidae</taxon>
        <taxon>Dothideales</taxon>
        <taxon>Saccotheciaceae</taxon>
        <taxon>Aureobasidium</taxon>
    </lineage>
</organism>
<keyword evidence="14" id="KW-0539">Nucleus</keyword>
<evidence type="ECO:0000256" key="11">
    <source>
        <dbReference type="ARBA" id="ARBA00023125"/>
    </source>
</evidence>
<evidence type="ECO:0000256" key="12">
    <source>
        <dbReference type="ARBA" id="ARBA00023159"/>
    </source>
</evidence>
<dbReference type="EC" id="3.6.4.12" evidence="4"/>
<evidence type="ECO:0000256" key="1">
    <source>
        <dbReference type="ARBA" id="ARBA00004123"/>
    </source>
</evidence>
<dbReference type="InterPro" id="IPR000330">
    <property type="entry name" value="SNF2_N"/>
</dbReference>
<dbReference type="GO" id="GO:0005524">
    <property type="term" value="F:ATP binding"/>
    <property type="evidence" value="ECO:0007669"/>
    <property type="project" value="UniProtKB-KW"/>
</dbReference>
<evidence type="ECO:0000313" key="20">
    <source>
        <dbReference type="EMBL" id="KAG9984872.1"/>
    </source>
</evidence>
<keyword evidence="10" id="KW-0805">Transcription regulation</keyword>
<feature type="region of interest" description="Disordered" evidence="16">
    <location>
        <begin position="856"/>
        <end position="916"/>
    </location>
</feature>
<comment type="similarity">
    <text evidence="2">Belongs to the SNF2/RAD54 helicase family. SWR1 subfamily.</text>
</comment>
<feature type="compositionally biased region" description="Basic and acidic residues" evidence="16">
    <location>
        <begin position="1761"/>
        <end position="1779"/>
    </location>
</feature>
<keyword evidence="13" id="KW-0804">Transcription</keyword>
<keyword evidence="12" id="KW-0010">Activator</keyword>
<keyword evidence="8" id="KW-0067">ATP-binding</keyword>
<evidence type="ECO:0000256" key="7">
    <source>
        <dbReference type="ARBA" id="ARBA00022806"/>
    </source>
</evidence>
<feature type="compositionally biased region" description="Polar residues" evidence="16">
    <location>
        <begin position="1703"/>
        <end position="1719"/>
    </location>
</feature>
<feature type="region of interest" description="Disordered" evidence="16">
    <location>
        <begin position="1761"/>
        <end position="1787"/>
    </location>
</feature>
<dbReference type="FunFam" id="3.40.50.10810:FF:000005">
    <property type="entry name" value="Photoperiod-independent early flowering 1"/>
    <property type="match status" value="1"/>
</dbReference>
<dbReference type="SMART" id="SM00490">
    <property type="entry name" value="HELICc"/>
    <property type="match status" value="1"/>
</dbReference>
<comment type="catalytic activity">
    <reaction evidence="15">
        <text>ATP + H2O = ADP + phosphate + H(+)</text>
        <dbReference type="Rhea" id="RHEA:13065"/>
        <dbReference type="ChEBI" id="CHEBI:15377"/>
        <dbReference type="ChEBI" id="CHEBI:15378"/>
        <dbReference type="ChEBI" id="CHEBI:30616"/>
        <dbReference type="ChEBI" id="CHEBI:43474"/>
        <dbReference type="ChEBI" id="CHEBI:456216"/>
        <dbReference type="EC" id="3.6.4.12"/>
    </reaction>
</comment>
<comment type="subcellular location">
    <subcellularLocation>
        <location evidence="1">Nucleus</location>
    </subcellularLocation>
</comment>
<feature type="compositionally biased region" description="Acidic residues" evidence="16">
    <location>
        <begin position="620"/>
        <end position="633"/>
    </location>
</feature>
<dbReference type="GO" id="GO:0016887">
    <property type="term" value="F:ATP hydrolysis activity"/>
    <property type="evidence" value="ECO:0007669"/>
    <property type="project" value="TreeGrafter"/>
</dbReference>